<dbReference type="Gene3D" id="3.30.70.20">
    <property type="match status" value="1"/>
</dbReference>
<dbReference type="GO" id="GO:0005886">
    <property type="term" value="C:plasma membrane"/>
    <property type="evidence" value="ECO:0007669"/>
    <property type="project" value="UniProtKB-SubCell"/>
</dbReference>
<evidence type="ECO:0000256" key="8">
    <source>
        <dbReference type="HAMAP-Rule" id="MF_00461"/>
    </source>
</evidence>
<dbReference type="GO" id="GO:0009055">
    <property type="term" value="F:electron transfer activity"/>
    <property type="evidence" value="ECO:0007669"/>
    <property type="project" value="InterPro"/>
</dbReference>
<reference evidence="11 12" key="1">
    <citation type="submission" date="2018-04" db="EMBL/GenBank/DDBJ databases">
        <title>Genomic Encyclopedia of Type Strains, Phase IV (KMG-IV): sequencing the most valuable type-strain genomes for metagenomic binning, comparative biology and taxonomic classification.</title>
        <authorList>
            <person name="Goeker M."/>
        </authorList>
    </citation>
    <scope>NUCLEOTIDE SEQUENCE [LARGE SCALE GENOMIC DNA]</scope>
    <source>
        <strain evidence="11 12">DSM 28688</strain>
    </source>
</reference>
<evidence type="ECO:0000256" key="1">
    <source>
        <dbReference type="ARBA" id="ARBA00022448"/>
    </source>
</evidence>
<dbReference type="AlphaFoldDB" id="A0A2U1CT71"/>
<feature type="binding site" evidence="8">
    <location>
        <position position="369"/>
    </location>
    <ligand>
        <name>[4Fe-4S] cluster</name>
        <dbReference type="ChEBI" id="CHEBI:49883"/>
        <label>1</label>
    </ligand>
</feature>
<dbReference type="InterPro" id="IPR010208">
    <property type="entry name" value="Ion_transpt_RnfC/RsxC"/>
</dbReference>
<keyword evidence="4 8" id="KW-0677">Repeat</keyword>
<dbReference type="InterPro" id="IPR017900">
    <property type="entry name" value="4Fe4S_Fe_S_CS"/>
</dbReference>
<sequence>MRTLYDFPGGIHPPENKRQSSETPIRIANLPERLIIPLQQHIGAPARTRVSEGDRVLKGDVLGDTEGAFSVPVHAPTSGHIERIGPHAVPHPSGLDDWCVTLIPDGKDHWGACHPLPESDQQDPDRLLAHIHKAGIAGLGGAGFPTGIKLRPPETDSIRTVILNAAECEPYITADDRLIRDRAAEVVSGLQIVRRILNPEQCLIGIEDNKPDAIQALESAVDGTGIEVVVIPTRYPSGGEKQLIQVLTGEEVPHGGIPADIGVLCQNVGTAAAIHRAVYHGEPLIQRITTLTGDALCEPGNVETLIGTPIRHLLDSAGFDEARAGDVLMGGPMMGFSLPDLAMPVVKTTNCLLAGSPEELPPPPPPQPCIRCGYCADACPMELLPQQLFWFAQSGENDKAEQHNLFDCIECGACSWVCPSQIPLVQYYRSTKGEIREQREEQIRADRARERFEARQARLEREQAEKEAKRQARKEAAAKARQTPPASKAAPERSAAASETVAAPSEAPDIETLEKQLLKAQAKRNNMRNMLDDARKRGADNVDKLEKAVAKNDDRVDAAQKALEKARSGLTETGGATE</sequence>
<feature type="binding site" evidence="8">
    <location>
        <position position="408"/>
    </location>
    <ligand>
        <name>[4Fe-4S] cluster</name>
        <dbReference type="ChEBI" id="CHEBI:49883"/>
        <label>2</label>
    </ligand>
</feature>
<dbReference type="Proteomes" id="UP000245887">
    <property type="component" value="Unassembled WGS sequence"/>
</dbReference>
<dbReference type="NCBIfam" id="NF003454">
    <property type="entry name" value="PRK05035.1"/>
    <property type="match status" value="1"/>
</dbReference>
<dbReference type="InterPro" id="IPR026902">
    <property type="entry name" value="RnfC_N"/>
</dbReference>
<feature type="binding site" evidence="8">
    <location>
        <position position="379"/>
    </location>
    <ligand>
        <name>[4Fe-4S] cluster</name>
        <dbReference type="ChEBI" id="CHEBI:49883"/>
        <label>2</label>
    </ligand>
</feature>
<dbReference type="RefSeq" id="WP_116919905.1">
    <property type="nucleotide sequence ID" value="NZ_QEKQ01000012.1"/>
</dbReference>
<comment type="similarity">
    <text evidence="8">Belongs to the 4Fe4S bacterial-type ferredoxin family. RnfC subfamily.</text>
</comment>
<dbReference type="PANTHER" id="PTHR43034">
    <property type="entry name" value="ION-TRANSLOCATING OXIDOREDUCTASE COMPLEX SUBUNIT C"/>
    <property type="match status" value="1"/>
</dbReference>
<comment type="cofactor">
    <cofactor evidence="8">
        <name>[4Fe-4S] cluster</name>
        <dbReference type="ChEBI" id="CHEBI:49883"/>
    </cofactor>
    <text evidence="8">Binds 2 [4Fe-4S] clusters per subunit.</text>
</comment>
<feature type="binding site" evidence="8">
    <location>
        <position position="418"/>
    </location>
    <ligand>
        <name>[4Fe-4S] cluster</name>
        <dbReference type="ChEBI" id="CHEBI:49883"/>
        <label>1</label>
    </ligand>
</feature>
<comment type="subcellular location">
    <subcellularLocation>
        <location evidence="8">Cell inner membrane</location>
        <topology evidence="8">Peripheral membrane protein</topology>
    </subcellularLocation>
</comment>
<feature type="domain" description="4Fe-4S ferredoxin-type" evidence="10">
    <location>
        <begin position="399"/>
        <end position="428"/>
    </location>
</feature>
<gene>
    <name evidence="8" type="primary">rnfC</name>
    <name evidence="11" type="ORF">C8D92_11237</name>
</gene>
<feature type="domain" description="4Fe-4S ferredoxin-type" evidence="10">
    <location>
        <begin position="360"/>
        <end position="389"/>
    </location>
</feature>
<keyword evidence="7 8" id="KW-0411">Iron-sulfur</keyword>
<name>A0A2U1CT71_9GAMM</name>
<feature type="binding site" evidence="8">
    <location>
        <position position="414"/>
    </location>
    <ligand>
        <name>[4Fe-4S] cluster</name>
        <dbReference type="ChEBI" id="CHEBI:49883"/>
        <label>2</label>
    </ligand>
</feature>
<keyword evidence="8" id="KW-1003">Cell membrane</keyword>
<dbReference type="Pfam" id="PF13375">
    <property type="entry name" value="RnfC_N"/>
    <property type="match status" value="1"/>
</dbReference>
<dbReference type="EMBL" id="QEKQ01000012">
    <property type="protein sequence ID" value="PVY69635.1"/>
    <property type="molecule type" value="Genomic_DNA"/>
</dbReference>
<dbReference type="GO" id="GO:0046872">
    <property type="term" value="F:metal ion binding"/>
    <property type="evidence" value="ECO:0007669"/>
    <property type="project" value="UniProtKB-KW"/>
</dbReference>
<feature type="compositionally biased region" description="Basic and acidic residues" evidence="9">
    <location>
        <begin position="454"/>
        <end position="478"/>
    </location>
</feature>
<evidence type="ECO:0000256" key="4">
    <source>
        <dbReference type="ARBA" id="ARBA00022737"/>
    </source>
</evidence>
<feature type="region of interest" description="Disordered" evidence="9">
    <location>
        <begin position="1"/>
        <end position="22"/>
    </location>
</feature>
<keyword evidence="5 8" id="KW-0249">Electron transport</keyword>
<feature type="binding site" evidence="8">
    <location>
        <position position="375"/>
    </location>
    <ligand>
        <name>[4Fe-4S] cluster</name>
        <dbReference type="ChEBI" id="CHEBI:49883"/>
        <label>1</label>
    </ligand>
</feature>
<dbReference type="GO" id="GO:0051539">
    <property type="term" value="F:4 iron, 4 sulfur cluster binding"/>
    <property type="evidence" value="ECO:0007669"/>
    <property type="project" value="UniProtKB-KW"/>
</dbReference>
<dbReference type="OrthoDB" id="9767754at2"/>
<dbReference type="HAMAP" id="MF_00461">
    <property type="entry name" value="RsxC_RnfC"/>
    <property type="match status" value="1"/>
</dbReference>
<keyword evidence="8" id="KW-0997">Cell inner membrane</keyword>
<evidence type="ECO:0000256" key="5">
    <source>
        <dbReference type="ARBA" id="ARBA00022982"/>
    </source>
</evidence>
<feature type="region of interest" description="Disordered" evidence="9">
    <location>
        <begin position="454"/>
        <end position="578"/>
    </location>
</feature>
<dbReference type="PROSITE" id="PS51379">
    <property type="entry name" value="4FE4S_FER_2"/>
    <property type="match status" value="2"/>
</dbReference>
<dbReference type="SUPFAM" id="SSF142019">
    <property type="entry name" value="Nqo1 FMN-binding domain-like"/>
    <property type="match status" value="1"/>
</dbReference>
<dbReference type="PANTHER" id="PTHR43034:SF2">
    <property type="entry name" value="ION-TRANSLOCATING OXIDOREDUCTASE COMPLEX SUBUNIT C"/>
    <property type="match status" value="1"/>
</dbReference>
<evidence type="ECO:0000256" key="9">
    <source>
        <dbReference type="SAM" id="MobiDB-lite"/>
    </source>
</evidence>
<evidence type="ECO:0000256" key="2">
    <source>
        <dbReference type="ARBA" id="ARBA00022485"/>
    </source>
</evidence>
<dbReference type="InterPro" id="IPR017896">
    <property type="entry name" value="4Fe4S_Fe-S-bd"/>
</dbReference>
<keyword evidence="8" id="KW-1278">Translocase</keyword>
<keyword evidence="3 8" id="KW-0479">Metal-binding</keyword>
<accession>A0A2U1CT71</accession>
<dbReference type="Pfam" id="PF01512">
    <property type="entry name" value="Complex1_51K"/>
    <property type="match status" value="1"/>
</dbReference>
<keyword evidence="1 8" id="KW-0813">Transport</keyword>
<dbReference type="InterPro" id="IPR037225">
    <property type="entry name" value="Nuo51_FMN-bd_sf"/>
</dbReference>
<dbReference type="SUPFAM" id="SSF46548">
    <property type="entry name" value="alpha-helical ferredoxin"/>
    <property type="match status" value="1"/>
</dbReference>
<keyword evidence="2 8" id="KW-0004">4Fe-4S</keyword>
<proteinExistence type="inferred from homology"/>
<keyword evidence="6 8" id="KW-0408">Iron</keyword>
<feature type="compositionally biased region" description="Basic and acidic residues" evidence="9">
    <location>
        <begin position="530"/>
        <end position="567"/>
    </location>
</feature>
<feature type="binding site" evidence="8">
    <location>
        <position position="411"/>
    </location>
    <ligand>
        <name>[4Fe-4S] cluster</name>
        <dbReference type="ChEBI" id="CHEBI:49883"/>
        <label>2</label>
    </ligand>
</feature>
<dbReference type="Pfam" id="PF12838">
    <property type="entry name" value="Fer4_7"/>
    <property type="match status" value="1"/>
</dbReference>
<comment type="caution">
    <text evidence="11">The sequence shown here is derived from an EMBL/GenBank/DDBJ whole genome shotgun (WGS) entry which is preliminary data.</text>
</comment>
<evidence type="ECO:0000256" key="7">
    <source>
        <dbReference type="ARBA" id="ARBA00023014"/>
    </source>
</evidence>
<evidence type="ECO:0000313" key="12">
    <source>
        <dbReference type="Proteomes" id="UP000245887"/>
    </source>
</evidence>
<evidence type="ECO:0000313" key="11">
    <source>
        <dbReference type="EMBL" id="PVY69635.1"/>
    </source>
</evidence>
<feature type="compositionally biased region" description="Low complexity" evidence="9">
    <location>
        <begin position="479"/>
        <end position="498"/>
    </location>
</feature>
<evidence type="ECO:0000256" key="3">
    <source>
        <dbReference type="ARBA" id="ARBA00022723"/>
    </source>
</evidence>
<comment type="subunit">
    <text evidence="8">The complex is composed of six subunits: RnfA, RnfB, RnfC, RnfD, RnfE and RnfG.</text>
</comment>
<keyword evidence="8" id="KW-0472">Membrane</keyword>
<protein>
    <recommendedName>
        <fullName evidence="8">Ion-translocating oxidoreductase complex subunit C</fullName>
        <ecNumber evidence="8">7.-.-.-</ecNumber>
    </recommendedName>
    <alternativeName>
        <fullName evidence="8">Rnf electron transport complex subunit C</fullName>
    </alternativeName>
</protein>
<evidence type="ECO:0000259" key="10">
    <source>
        <dbReference type="PROSITE" id="PS51379"/>
    </source>
</evidence>
<comment type="function">
    <text evidence="8">Part of a membrane-bound complex that couples electron transfer with translocation of ions across the membrane.</text>
</comment>
<dbReference type="EC" id="7.-.-.-" evidence="8"/>
<feature type="binding site" evidence="8">
    <location>
        <position position="372"/>
    </location>
    <ligand>
        <name>[4Fe-4S] cluster</name>
        <dbReference type="ChEBI" id="CHEBI:49883"/>
        <label>1</label>
    </ligand>
</feature>
<dbReference type="PROSITE" id="PS00198">
    <property type="entry name" value="4FE4S_FER_1"/>
    <property type="match status" value="1"/>
</dbReference>
<evidence type="ECO:0000256" key="6">
    <source>
        <dbReference type="ARBA" id="ARBA00023004"/>
    </source>
</evidence>
<dbReference type="Gene3D" id="3.40.50.11540">
    <property type="entry name" value="NADH-ubiquinone oxidoreductase 51kDa subunit"/>
    <property type="match status" value="1"/>
</dbReference>
<organism evidence="11 12">
    <name type="scientific">Tamilnaduibacter salinus</name>
    <dbReference type="NCBI Taxonomy" id="1484056"/>
    <lineage>
        <taxon>Bacteria</taxon>
        <taxon>Pseudomonadati</taxon>
        <taxon>Pseudomonadota</taxon>
        <taxon>Gammaproteobacteria</taxon>
        <taxon>Pseudomonadales</taxon>
        <taxon>Marinobacteraceae</taxon>
        <taxon>Tamilnaduibacter</taxon>
    </lineage>
</organism>
<dbReference type="NCBIfam" id="TIGR01945">
    <property type="entry name" value="rnfC"/>
    <property type="match status" value="1"/>
</dbReference>
<dbReference type="InterPro" id="IPR011538">
    <property type="entry name" value="Nuo51_FMN-bd"/>
</dbReference>
<dbReference type="GO" id="GO:0022900">
    <property type="term" value="P:electron transport chain"/>
    <property type="evidence" value="ECO:0007669"/>
    <property type="project" value="UniProtKB-UniRule"/>
</dbReference>